<proteinExistence type="predicted"/>
<feature type="compositionally biased region" description="Low complexity" evidence="1">
    <location>
        <begin position="1"/>
        <end position="11"/>
    </location>
</feature>
<sequence length="258" mass="28384">MSQSSDSSDQDIPVLTDVMVTGHDPHAKTKRSKRHGHGHDTSHAQRHEAAQGDDAHREAHEEAHEGAHEDAHEAAHEAPRERAHEPTAQEDDVPVLDSVYEPALDDLPGEPAMHPELEGMTAHAQQAAHDEALAPAREPAQFVPGEAEFTSGSAAERYVAPPDLSAAHTPTERIDAPADTPEYDADVLAERLRARFATYLKGEGRNLIEARCRDAFQDHTTWLVNQITREVALALETEMLRWVREAIREELGNSADGK</sequence>
<dbReference type="OrthoDB" id="9035715at2"/>
<evidence type="ECO:0008006" key="4">
    <source>
        <dbReference type="Google" id="ProtNLM"/>
    </source>
</evidence>
<dbReference type="RefSeq" id="WP_087734396.1">
    <property type="nucleotide sequence ID" value="NZ_CYGY02000024.1"/>
</dbReference>
<accession>A0A1N7RYS5</accession>
<feature type="compositionally biased region" description="Basic and acidic residues" evidence="1">
    <location>
        <begin position="38"/>
        <end position="87"/>
    </location>
</feature>
<keyword evidence="3" id="KW-1185">Reference proteome</keyword>
<evidence type="ECO:0000313" key="3">
    <source>
        <dbReference type="Proteomes" id="UP000195569"/>
    </source>
</evidence>
<feature type="region of interest" description="Disordered" evidence="1">
    <location>
        <begin position="1"/>
        <end position="95"/>
    </location>
</feature>
<feature type="compositionally biased region" description="Basic residues" evidence="1">
    <location>
        <begin position="28"/>
        <end position="37"/>
    </location>
</feature>
<reference evidence="2" key="1">
    <citation type="submission" date="2016-12" db="EMBL/GenBank/DDBJ databases">
        <authorList>
            <person name="Moulin L."/>
        </authorList>
    </citation>
    <scope>NUCLEOTIDE SEQUENCE [LARGE SCALE GENOMIC DNA]</scope>
    <source>
        <strain evidence="2">STM 7183</strain>
    </source>
</reference>
<evidence type="ECO:0000256" key="1">
    <source>
        <dbReference type="SAM" id="MobiDB-lite"/>
    </source>
</evidence>
<gene>
    <name evidence="2" type="ORF">BN2476_240074</name>
</gene>
<dbReference type="Pfam" id="PF10667">
    <property type="entry name" value="DUF2486"/>
    <property type="match status" value="1"/>
</dbReference>
<dbReference type="InterPro" id="IPR018924">
    <property type="entry name" value="DUF2486"/>
</dbReference>
<dbReference type="Proteomes" id="UP000195569">
    <property type="component" value="Unassembled WGS sequence"/>
</dbReference>
<organism evidence="2 3">
    <name type="scientific">Paraburkholderia piptadeniae</name>
    <dbReference type="NCBI Taxonomy" id="1701573"/>
    <lineage>
        <taxon>Bacteria</taxon>
        <taxon>Pseudomonadati</taxon>
        <taxon>Pseudomonadota</taxon>
        <taxon>Betaproteobacteria</taxon>
        <taxon>Burkholderiales</taxon>
        <taxon>Burkholderiaceae</taxon>
        <taxon>Paraburkholderia</taxon>
    </lineage>
</organism>
<name>A0A1N7RYS5_9BURK</name>
<evidence type="ECO:0000313" key="2">
    <source>
        <dbReference type="EMBL" id="SIT40278.1"/>
    </source>
</evidence>
<dbReference type="AlphaFoldDB" id="A0A1N7RYS5"/>
<comment type="caution">
    <text evidence="2">The sequence shown here is derived from an EMBL/GenBank/DDBJ whole genome shotgun (WGS) entry which is preliminary data.</text>
</comment>
<dbReference type="EMBL" id="CYGY02000024">
    <property type="protein sequence ID" value="SIT40278.1"/>
    <property type="molecule type" value="Genomic_DNA"/>
</dbReference>
<protein>
    <recommendedName>
        <fullName evidence="4">DUF2486 family protein</fullName>
    </recommendedName>
</protein>